<evidence type="ECO:0000313" key="4">
    <source>
        <dbReference type="Proteomes" id="UP000048926"/>
    </source>
</evidence>
<name>A0A0M6XZI1_9HYPH</name>
<dbReference type="CDD" id="cd05018">
    <property type="entry name" value="CoxG"/>
    <property type="match status" value="1"/>
</dbReference>
<keyword evidence="1" id="KW-0175">Coiled coil</keyword>
<dbReference type="PANTHER" id="PTHR38588:SF1">
    <property type="entry name" value="BLL0334 PROTEIN"/>
    <property type="match status" value="1"/>
</dbReference>
<dbReference type="InterPro" id="IPR010419">
    <property type="entry name" value="CO_DH_gsu"/>
</dbReference>
<dbReference type="STRING" id="187304.B0E33_26025"/>
<evidence type="ECO:0000256" key="2">
    <source>
        <dbReference type="SAM" id="Phobius"/>
    </source>
</evidence>
<dbReference type="AlphaFoldDB" id="A0A0M6XZI1"/>
<dbReference type="RefSeq" id="WP_055654423.1">
    <property type="nucleotide sequence ID" value="NZ_CP087156.1"/>
</dbReference>
<proteinExistence type="predicted"/>
<dbReference type="EMBL" id="CXST01000001">
    <property type="protein sequence ID" value="CTQ42396.1"/>
    <property type="molecule type" value="Genomic_DNA"/>
</dbReference>
<dbReference type="Pfam" id="PF06240">
    <property type="entry name" value="COXG"/>
    <property type="match status" value="1"/>
</dbReference>
<protein>
    <recommendedName>
        <fullName evidence="5">Carbon monoxide dehydrogenase</fullName>
    </recommendedName>
</protein>
<accession>A0A0M6XZI1</accession>
<feature type="transmembrane region" description="Helical" evidence="2">
    <location>
        <begin position="218"/>
        <end position="235"/>
    </location>
</feature>
<keyword evidence="2" id="KW-0812">Transmembrane</keyword>
<feature type="coiled-coil region" evidence="1">
    <location>
        <begin position="184"/>
        <end position="211"/>
    </location>
</feature>
<dbReference type="PANTHER" id="PTHR38588">
    <property type="entry name" value="BLL0334 PROTEIN"/>
    <property type="match status" value="1"/>
</dbReference>
<gene>
    <name evidence="3" type="ORF">LAL4801_00824</name>
</gene>
<dbReference type="SUPFAM" id="SSF55961">
    <property type="entry name" value="Bet v1-like"/>
    <property type="match status" value="1"/>
</dbReference>
<dbReference type="OrthoDB" id="9787428at2"/>
<dbReference type="Proteomes" id="UP000048926">
    <property type="component" value="Unassembled WGS sequence"/>
</dbReference>
<evidence type="ECO:0000256" key="1">
    <source>
        <dbReference type="SAM" id="Coils"/>
    </source>
</evidence>
<keyword evidence="2" id="KW-1133">Transmembrane helix</keyword>
<dbReference type="Gene3D" id="3.30.530.20">
    <property type="match status" value="1"/>
</dbReference>
<evidence type="ECO:0000313" key="3">
    <source>
        <dbReference type="EMBL" id="CTQ42396.1"/>
    </source>
</evidence>
<sequence length="236" mass="24801">MDMSGSHRIPAKRETVWQALNDPDVLRACIPGCESLEKTSDTEMTAAVTSKIGPVKAKFKGEVTLENINPPESYTISGEGKGGVAGFAKGSADVKLTEEGDETILSYEAKAQVGGKLAQLGSRLIDSTAKKMAEDFFTKFSEMVGSPAGQDETATAAGTDDDLDPGVAEEAKRIAIEESPGEVMHAIEDAEHAVEEKIHQAEQNIEAAAGRNVFGGPMVWGLVLLAAVIVVLALAS</sequence>
<evidence type="ECO:0008006" key="5">
    <source>
        <dbReference type="Google" id="ProtNLM"/>
    </source>
</evidence>
<reference evidence="4" key="1">
    <citation type="submission" date="2015-07" db="EMBL/GenBank/DDBJ databases">
        <authorList>
            <person name="Rodrigo-Torres Lidia"/>
            <person name="Arahal R.David."/>
        </authorList>
    </citation>
    <scope>NUCLEOTIDE SEQUENCE [LARGE SCALE GENOMIC DNA]</scope>
    <source>
        <strain evidence="4">CECT 4801</strain>
    </source>
</reference>
<keyword evidence="2" id="KW-0472">Membrane</keyword>
<organism evidence="3 4">
    <name type="scientific">Roseibium aggregatum</name>
    <dbReference type="NCBI Taxonomy" id="187304"/>
    <lineage>
        <taxon>Bacteria</taxon>
        <taxon>Pseudomonadati</taxon>
        <taxon>Pseudomonadota</taxon>
        <taxon>Alphaproteobacteria</taxon>
        <taxon>Hyphomicrobiales</taxon>
        <taxon>Stappiaceae</taxon>
        <taxon>Roseibium</taxon>
    </lineage>
</organism>
<keyword evidence="4" id="KW-1185">Reference proteome</keyword>
<dbReference type="InterPro" id="IPR023393">
    <property type="entry name" value="START-like_dom_sf"/>
</dbReference>